<proteinExistence type="predicted"/>
<evidence type="ECO:0000256" key="2">
    <source>
        <dbReference type="PROSITE-ProRule" id="PRU00335"/>
    </source>
</evidence>
<dbReference type="PANTHER" id="PTHR30055">
    <property type="entry name" value="HTH-TYPE TRANSCRIPTIONAL REGULATOR RUTR"/>
    <property type="match status" value="1"/>
</dbReference>
<dbReference type="InterPro" id="IPR036271">
    <property type="entry name" value="Tet_transcr_reg_TetR-rel_C_sf"/>
</dbReference>
<dbReference type="PROSITE" id="PS50977">
    <property type="entry name" value="HTH_TETR_2"/>
    <property type="match status" value="1"/>
</dbReference>
<gene>
    <name evidence="4" type="ORF">GKO32_06795</name>
</gene>
<evidence type="ECO:0000259" key="3">
    <source>
        <dbReference type="PROSITE" id="PS50977"/>
    </source>
</evidence>
<dbReference type="SUPFAM" id="SSF48498">
    <property type="entry name" value="Tetracyclin repressor-like, C-terminal domain"/>
    <property type="match status" value="1"/>
</dbReference>
<feature type="domain" description="HTH tetR-type" evidence="3">
    <location>
        <begin position="18"/>
        <end position="78"/>
    </location>
</feature>
<comment type="caution">
    <text evidence="4">The sequence shown here is derived from an EMBL/GenBank/DDBJ whole genome shotgun (WGS) entry which is preliminary data.</text>
</comment>
<dbReference type="Pfam" id="PF00440">
    <property type="entry name" value="TetR_N"/>
    <property type="match status" value="1"/>
</dbReference>
<dbReference type="InterPro" id="IPR041490">
    <property type="entry name" value="KstR2_TetR_C"/>
</dbReference>
<dbReference type="EMBL" id="WMBA01000007">
    <property type="protein sequence ID" value="MTD53693.1"/>
    <property type="molecule type" value="Genomic_DNA"/>
</dbReference>
<keyword evidence="1 2" id="KW-0238">DNA-binding</keyword>
<accession>A0A6N7YXS6</accession>
<evidence type="ECO:0000313" key="5">
    <source>
        <dbReference type="Proteomes" id="UP000440096"/>
    </source>
</evidence>
<dbReference type="SUPFAM" id="SSF46689">
    <property type="entry name" value="Homeodomain-like"/>
    <property type="match status" value="1"/>
</dbReference>
<keyword evidence="5" id="KW-1185">Reference proteome</keyword>
<feature type="DNA-binding region" description="H-T-H motif" evidence="2">
    <location>
        <begin position="41"/>
        <end position="60"/>
    </location>
</feature>
<dbReference type="Gene3D" id="1.10.357.10">
    <property type="entry name" value="Tetracycline Repressor, domain 2"/>
    <property type="match status" value="1"/>
</dbReference>
<dbReference type="InterPro" id="IPR050109">
    <property type="entry name" value="HTH-type_TetR-like_transc_reg"/>
</dbReference>
<dbReference type="PRINTS" id="PR00455">
    <property type="entry name" value="HTHTETR"/>
</dbReference>
<dbReference type="GO" id="GO:0003700">
    <property type="term" value="F:DNA-binding transcription factor activity"/>
    <property type="evidence" value="ECO:0007669"/>
    <property type="project" value="TreeGrafter"/>
</dbReference>
<dbReference type="InterPro" id="IPR009057">
    <property type="entry name" value="Homeodomain-like_sf"/>
</dbReference>
<reference evidence="4 5" key="1">
    <citation type="submission" date="2019-11" db="EMBL/GenBank/DDBJ databases">
        <title>Draft genome of Amycolatopsis RM579.</title>
        <authorList>
            <person name="Duangmal K."/>
            <person name="Mingma R."/>
        </authorList>
    </citation>
    <scope>NUCLEOTIDE SEQUENCE [LARGE SCALE GENOMIC DNA]</scope>
    <source>
        <strain evidence="4 5">RM579</strain>
    </source>
</reference>
<evidence type="ECO:0000313" key="4">
    <source>
        <dbReference type="EMBL" id="MTD53693.1"/>
    </source>
</evidence>
<dbReference type="AlphaFoldDB" id="A0A6N7YXS6"/>
<dbReference type="Proteomes" id="UP000440096">
    <property type="component" value="Unassembled WGS sequence"/>
</dbReference>
<dbReference type="GO" id="GO:0000976">
    <property type="term" value="F:transcription cis-regulatory region binding"/>
    <property type="evidence" value="ECO:0007669"/>
    <property type="project" value="TreeGrafter"/>
</dbReference>
<dbReference type="InterPro" id="IPR001647">
    <property type="entry name" value="HTH_TetR"/>
</dbReference>
<dbReference type="PANTHER" id="PTHR30055:SF237">
    <property type="entry name" value="TRANSCRIPTIONAL REPRESSOR MCE3R"/>
    <property type="match status" value="1"/>
</dbReference>
<organism evidence="4 5">
    <name type="scientific">Amycolatopsis pithecellobii</name>
    <dbReference type="NCBI Taxonomy" id="664692"/>
    <lineage>
        <taxon>Bacteria</taxon>
        <taxon>Bacillati</taxon>
        <taxon>Actinomycetota</taxon>
        <taxon>Actinomycetes</taxon>
        <taxon>Pseudonocardiales</taxon>
        <taxon>Pseudonocardiaceae</taxon>
        <taxon>Amycolatopsis</taxon>
    </lineage>
</organism>
<name>A0A6N7YXS6_9PSEU</name>
<dbReference type="Pfam" id="PF17932">
    <property type="entry name" value="TetR_C_24"/>
    <property type="match status" value="1"/>
</dbReference>
<evidence type="ECO:0000256" key="1">
    <source>
        <dbReference type="ARBA" id="ARBA00023125"/>
    </source>
</evidence>
<protein>
    <submittedName>
        <fullName evidence="4">TetR family transcriptional regulator</fullName>
    </submittedName>
</protein>
<sequence>MGQDASAGQPTDWRSYGPSPLPKILRGALGAFAEHGYQATSIRELATAAELSVPGLYHHYQSKQEILVSLLEIVYTELLDRSRAALASGGDDPLARFDASVESLLRFHMFRRAEAFVASTELRSLIPENRSRCVALRDEQQEILATTICDARKVYDTVTEHAGDAARALSTMCVGVATWYREDGPLSPDEIVKRYLGFARGLIGAAGQG</sequence>